<evidence type="ECO:0000256" key="1">
    <source>
        <dbReference type="SAM" id="MobiDB-lite"/>
    </source>
</evidence>
<feature type="compositionally biased region" description="Polar residues" evidence="1">
    <location>
        <begin position="72"/>
        <end position="90"/>
    </location>
</feature>
<accession>A0A3P7RA44</accession>
<proteinExistence type="predicted"/>
<evidence type="ECO:0000313" key="3">
    <source>
        <dbReference type="Proteomes" id="UP000281553"/>
    </source>
</evidence>
<dbReference type="Proteomes" id="UP000281553">
    <property type="component" value="Unassembled WGS sequence"/>
</dbReference>
<protein>
    <submittedName>
        <fullName evidence="2">Uncharacterized protein</fullName>
    </submittedName>
</protein>
<reference evidence="2 3" key="1">
    <citation type="submission" date="2018-11" db="EMBL/GenBank/DDBJ databases">
        <authorList>
            <consortium name="Pathogen Informatics"/>
        </authorList>
    </citation>
    <scope>NUCLEOTIDE SEQUENCE [LARGE SCALE GENOMIC DNA]</scope>
</reference>
<evidence type="ECO:0000313" key="2">
    <source>
        <dbReference type="EMBL" id="VDN39956.1"/>
    </source>
</evidence>
<name>A0A3P7RA44_DIBLA</name>
<feature type="compositionally biased region" description="Polar residues" evidence="1">
    <location>
        <begin position="45"/>
        <end position="59"/>
    </location>
</feature>
<organism evidence="2 3">
    <name type="scientific">Dibothriocephalus latus</name>
    <name type="common">Fish tapeworm</name>
    <name type="synonym">Diphyllobothrium latum</name>
    <dbReference type="NCBI Taxonomy" id="60516"/>
    <lineage>
        <taxon>Eukaryota</taxon>
        <taxon>Metazoa</taxon>
        <taxon>Spiralia</taxon>
        <taxon>Lophotrochozoa</taxon>
        <taxon>Platyhelminthes</taxon>
        <taxon>Cestoda</taxon>
        <taxon>Eucestoda</taxon>
        <taxon>Diphyllobothriidea</taxon>
        <taxon>Diphyllobothriidae</taxon>
        <taxon>Dibothriocephalus</taxon>
    </lineage>
</organism>
<dbReference type="AlphaFoldDB" id="A0A3P7RA44"/>
<sequence>MIETAHVHDSLSLTPSKLARQDAQSIHLTSSDIMAHVDGMPAESNGYTIEPQSPLSSGSEKCALSEPRPASNAASLPANQPLSKSQCGMS</sequence>
<gene>
    <name evidence="2" type="ORF">DILT_LOCUS18081</name>
</gene>
<keyword evidence="3" id="KW-1185">Reference proteome</keyword>
<feature type="region of interest" description="Disordered" evidence="1">
    <location>
        <begin position="39"/>
        <end position="90"/>
    </location>
</feature>
<dbReference type="EMBL" id="UYRU01097184">
    <property type="protein sequence ID" value="VDN39956.1"/>
    <property type="molecule type" value="Genomic_DNA"/>
</dbReference>